<evidence type="ECO:0000256" key="1">
    <source>
        <dbReference type="SAM" id="MobiDB-lite"/>
    </source>
</evidence>
<feature type="compositionally biased region" description="Low complexity" evidence="1">
    <location>
        <begin position="17"/>
        <end position="34"/>
    </location>
</feature>
<sequence>MSPTSRASPTQADAYDTATASTGTTGTTSTAVRR</sequence>
<reference evidence="2" key="1">
    <citation type="submission" date="2020-02" db="EMBL/GenBank/DDBJ databases">
        <authorList>
            <person name="Meier V. D."/>
        </authorList>
    </citation>
    <scope>NUCLEOTIDE SEQUENCE</scope>
    <source>
        <strain evidence="2">AVDCRST_MAG41</strain>
    </source>
</reference>
<gene>
    <name evidence="2" type="ORF">AVDCRST_MAG41-2050</name>
</gene>
<proteinExistence type="predicted"/>
<dbReference type="EMBL" id="CADCTP010000185">
    <property type="protein sequence ID" value="CAA9253400.1"/>
    <property type="molecule type" value="Genomic_DNA"/>
</dbReference>
<accession>A0A6J4IL40</accession>
<feature type="compositionally biased region" description="Polar residues" evidence="1">
    <location>
        <begin position="1"/>
        <end position="11"/>
    </location>
</feature>
<protein>
    <submittedName>
        <fullName evidence="2">Uncharacterized protein</fullName>
    </submittedName>
</protein>
<feature type="region of interest" description="Disordered" evidence="1">
    <location>
        <begin position="1"/>
        <end position="34"/>
    </location>
</feature>
<dbReference type="AlphaFoldDB" id="A0A6J4IL40"/>
<name>A0A6J4IL40_9ACTN</name>
<organism evidence="2">
    <name type="scientific">uncultured Mycobacteriales bacterium</name>
    <dbReference type="NCBI Taxonomy" id="581187"/>
    <lineage>
        <taxon>Bacteria</taxon>
        <taxon>Bacillati</taxon>
        <taxon>Actinomycetota</taxon>
        <taxon>Actinomycetes</taxon>
        <taxon>Mycobacteriales</taxon>
        <taxon>environmental samples</taxon>
    </lineage>
</organism>
<evidence type="ECO:0000313" key="2">
    <source>
        <dbReference type="EMBL" id="CAA9253400.1"/>
    </source>
</evidence>